<name>X1SAR5_9ZZZZ</name>
<dbReference type="SUPFAM" id="SSF100950">
    <property type="entry name" value="NagB/RpiA/CoA transferase-like"/>
    <property type="match status" value="1"/>
</dbReference>
<reference evidence="1" key="1">
    <citation type="journal article" date="2014" name="Front. Microbiol.">
        <title>High frequency of phylogenetically diverse reductive dehalogenase-homologous genes in deep subseafloor sedimentary metagenomes.</title>
        <authorList>
            <person name="Kawai M."/>
            <person name="Futagami T."/>
            <person name="Toyoda A."/>
            <person name="Takaki Y."/>
            <person name="Nishi S."/>
            <person name="Hori S."/>
            <person name="Arai W."/>
            <person name="Tsubouchi T."/>
            <person name="Morono Y."/>
            <person name="Uchiyama I."/>
            <person name="Ito T."/>
            <person name="Fujiyama A."/>
            <person name="Inagaki F."/>
            <person name="Takami H."/>
        </authorList>
    </citation>
    <scope>NUCLEOTIDE SEQUENCE</scope>
    <source>
        <strain evidence="1">Expedition CK06-06</strain>
    </source>
</reference>
<dbReference type="InterPro" id="IPR004165">
    <property type="entry name" value="CoA_trans_fam_I"/>
</dbReference>
<dbReference type="Pfam" id="PF01144">
    <property type="entry name" value="CoA_trans"/>
    <property type="match status" value="1"/>
</dbReference>
<comment type="caution">
    <text evidence="1">The sequence shown here is derived from an EMBL/GenBank/DDBJ whole genome shotgun (WGS) entry which is preliminary data.</text>
</comment>
<feature type="non-terminal residue" evidence="1">
    <location>
        <position position="1"/>
    </location>
</feature>
<dbReference type="Gene3D" id="3.40.1080.10">
    <property type="entry name" value="Glutaconate Coenzyme A-transferase"/>
    <property type="match status" value="1"/>
</dbReference>
<dbReference type="GO" id="GO:0008410">
    <property type="term" value="F:CoA-transferase activity"/>
    <property type="evidence" value="ECO:0007669"/>
    <property type="project" value="InterPro"/>
</dbReference>
<gene>
    <name evidence="1" type="ORF">S12H4_36287</name>
</gene>
<sequence length="83" mass="9225">AREKAGLYRGGPSAVVTNLGVMRFDEKTKEVYLSEYYPGVTPQQIQENTGFEIAVSGAVESKPVAEEELRVLREEVDPQKLII</sequence>
<proteinExistence type="predicted"/>
<dbReference type="AlphaFoldDB" id="X1SAR5"/>
<protein>
    <submittedName>
        <fullName evidence="1">Uncharacterized protein</fullName>
    </submittedName>
</protein>
<evidence type="ECO:0000313" key="1">
    <source>
        <dbReference type="EMBL" id="GAI90112.1"/>
    </source>
</evidence>
<accession>X1SAR5</accession>
<dbReference type="InterPro" id="IPR037171">
    <property type="entry name" value="NagB/RpiA_transferase-like"/>
</dbReference>
<dbReference type="EMBL" id="BARW01021620">
    <property type="protein sequence ID" value="GAI90112.1"/>
    <property type="molecule type" value="Genomic_DNA"/>
</dbReference>
<organism evidence="1">
    <name type="scientific">marine sediment metagenome</name>
    <dbReference type="NCBI Taxonomy" id="412755"/>
    <lineage>
        <taxon>unclassified sequences</taxon>
        <taxon>metagenomes</taxon>
        <taxon>ecological metagenomes</taxon>
    </lineage>
</organism>